<dbReference type="OrthoDB" id="6381158at2759"/>
<dbReference type="EMBL" id="VSRR010004947">
    <property type="protein sequence ID" value="MPC41154.1"/>
    <property type="molecule type" value="Genomic_DNA"/>
</dbReference>
<sequence length="136" mass="15011">MQHSAHQQPSTLFHIRDYRSGIRFLIDTGADVSILPAKATQRDLPPILHLYAANSTKIPVYSRRKEKVNLALRRSFDWTFYVGEVSQAIIGADLLGLYNLLVDVNGRRLIDPLTSISSPAQPVSGTAPWTPSPSTG</sequence>
<dbReference type="InterPro" id="IPR001995">
    <property type="entry name" value="Peptidase_A2_cat"/>
</dbReference>
<gene>
    <name evidence="3" type="ORF">E2C01_034739</name>
</gene>
<evidence type="ECO:0000256" key="1">
    <source>
        <dbReference type="ARBA" id="ARBA00022801"/>
    </source>
</evidence>
<protein>
    <recommendedName>
        <fullName evidence="2">Peptidase A2 domain-containing protein</fullName>
    </recommendedName>
</protein>
<organism evidence="3 4">
    <name type="scientific">Portunus trituberculatus</name>
    <name type="common">Swimming crab</name>
    <name type="synonym">Neptunus trituberculatus</name>
    <dbReference type="NCBI Taxonomy" id="210409"/>
    <lineage>
        <taxon>Eukaryota</taxon>
        <taxon>Metazoa</taxon>
        <taxon>Ecdysozoa</taxon>
        <taxon>Arthropoda</taxon>
        <taxon>Crustacea</taxon>
        <taxon>Multicrustacea</taxon>
        <taxon>Malacostraca</taxon>
        <taxon>Eumalacostraca</taxon>
        <taxon>Eucarida</taxon>
        <taxon>Decapoda</taxon>
        <taxon>Pleocyemata</taxon>
        <taxon>Brachyura</taxon>
        <taxon>Eubrachyura</taxon>
        <taxon>Portunoidea</taxon>
        <taxon>Portunidae</taxon>
        <taxon>Portuninae</taxon>
        <taxon>Portunus</taxon>
    </lineage>
</organism>
<dbReference type="SUPFAM" id="SSF50630">
    <property type="entry name" value="Acid proteases"/>
    <property type="match status" value="1"/>
</dbReference>
<proteinExistence type="predicted"/>
<dbReference type="Proteomes" id="UP000324222">
    <property type="component" value="Unassembled WGS sequence"/>
</dbReference>
<dbReference type="GO" id="GO:0004190">
    <property type="term" value="F:aspartic-type endopeptidase activity"/>
    <property type="evidence" value="ECO:0007669"/>
    <property type="project" value="InterPro"/>
</dbReference>
<reference evidence="3 4" key="1">
    <citation type="submission" date="2019-05" db="EMBL/GenBank/DDBJ databases">
        <title>Another draft genome of Portunus trituberculatus and its Hox gene families provides insights of decapod evolution.</title>
        <authorList>
            <person name="Jeong J.-H."/>
            <person name="Song I."/>
            <person name="Kim S."/>
            <person name="Choi T."/>
            <person name="Kim D."/>
            <person name="Ryu S."/>
            <person name="Kim W."/>
        </authorList>
    </citation>
    <scope>NUCLEOTIDE SEQUENCE [LARGE SCALE GENOMIC DNA]</scope>
    <source>
        <tissue evidence="3">Muscle</tissue>
    </source>
</reference>
<dbReference type="InterPro" id="IPR001969">
    <property type="entry name" value="Aspartic_peptidase_AS"/>
</dbReference>
<dbReference type="PROSITE" id="PS00141">
    <property type="entry name" value="ASP_PROTEASE"/>
    <property type="match status" value="1"/>
</dbReference>
<dbReference type="InterPro" id="IPR021109">
    <property type="entry name" value="Peptidase_aspartic_dom_sf"/>
</dbReference>
<evidence type="ECO:0000259" key="2">
    <source>
        <dbReference type="PROSITE" id="PS50175"/>
    </source>
</evidence>
<accession>A0A5B7F9J4</accession>
<dbReference type="FunFam" id="2.40.70.10:FF:000130">
    <property type="entry name" value="Retrovirus-related Pol polyprotein from transposon opus-like Protein"/>
    <property type="match status" value="1"/>
</dbReference>
<dbReference type="Gene3D" id="2.40.70.10">
    <property type="entry name" value="Acid Proteases"/>
    <property type="match status" value="1"/>
</dbReference>
<evidence type="ECO:0000313" key="4">
    <source>
        <dbReference type="Proteomes" id="UP000324222"/>
    </source>
</evidence>
<keyword evidence="1" id="KW-0378">Hydrolase</keyword>
<dbReference type="PROSITE" id="PS50175">
    <property type="entry name" value="ASP_PROT_RETROV"/>
    <property type="match status" value="1"/>
</dbReference>
<keyword evidence="4" id="KW-1185">Reference proteome</keyword>
<feature type="domain" description="Peptidase A2" evidence="2">
    <location>
        <begin position="22"/>
        <end position="36"/>
    </location>
</feature>
<comment type="caution">
    <text evidence="3">The sequence shown here is derived from an EMBL/GenBank/DDBJ whole genome shotgun (WGS) entry which is preliminary data.</text>
</comment>
<dbReference type="AlphaFoldDB" id="A0A5B7F9J4"/>
<evidence type="ECO:0000313" key="3">
    <source>
        <dbReference type="EMBL" id="MPC41154.1"/>
    </source>
</evidence>
<dbReference type="GO" id="GO:0006508">
    <property type="term" value="P:proteolysis"/>
    <property type="evidence" value="ECO:0007669"/>
    <property type="project" value="InterPro"/>
</dbReference>
<name>A0A5B7F9J4_PORTR</name>